<sequence>MPAEGLRVPGTDRSSPSGAPDGDPLHHALELDEIDASVAVAVDVADHLPHVGHAAGLGESQLLKHLLQLDGGDEAVAVHVEHLEGLLHLLLVIPLPAAALLVGGVVLVGERAEEGVPERAVEGVEVLEAEPRGALGDVGADGGGQAGVVGVEAERVQRLRQLVDGDLAIAVAVEEVEHAAEAHRVEAAVAEPERRRRRPLGQRRLHHRQALLRVHLLGSFASFDRP</sequence>
<name>A0A0A9GEL6_ARUDO</name>
<feature type="region of interest" description="Disordered" evidence="1">
    <location>
        <begin position="1"/>
        <end position="25"/>
    </location>
</feature>
<protein>
    <submittedName>
        <fullName evidence="2">Pco068771</fullName>
    </submittedName>
</protein>
<proteinExistence type="predicted"/>
<dbReference type="AlphaFoldDB" id="A0A0A9GEL6"/>
<dbReference type="EMBL" id="GBRH01176900">
    <property type="protein sequence ID" value="JAE20996.1"/>
    <property type="molecule type" value="Transcribed_RNA"/>
</dbReference>
<evidence type="ECO:0000313" key="2">
    <source>
        <dbReference type="EMBL" id="JAE20996.1"/>
    </source>
</evidence>
<reference evidence="2" key="2">
    <citation type="journal article" date="2015" name="Data Brief">
        <title>Shoot transcriptome of the giant reed, Arundo donax.</title>
        <authorList>
            <person name="Barrero R.A."/>
            <person name="Guerrero F.D."/>
            <person name="Moolhuijzen P."/>
            <person name="Goolsby J.A."/>
            <person name="Tidwell J."/>
            <person name="Bellgard S.E."/>
            <person name="Bellgard M.I."/>
        </authorList>
    </citation>
    <scope>NUCLEOTIDE SEQUENCE</scope>
    <source>
        <tissue evidence="2">Shoot tissue taken approximately 20 cm above the soil surface</tissue>
    </source>
</reference>
<evidence type="ECO:0000256" key="1">
    <source>
        <dbReference type="SAM" id="MobiDB-lite"/>
    </source>
</evidence>
<reference evidence="2" key="1">
    <citation type="submission" date="2014-09" db="EMBL/GenBank/DDBJ databases">
        <authorList>
            <person name="Magalhaes I.L.F."/>
            <person name="Oliveira U."/>
            <person name="Santos F.R."/>
            <person name="Vidigal T.H.D.A."/>
            <person name="Brescovit A.D."/>
            <person name="Santos A.J."/>
        </authorList>
    </citation>
    <scope>NUCLEOTIDE SEQUENCE</scope>
    <source>
        <tissue evidence="2">Shoot tissue taken approximately 20 cm above the soil surface</tissue>
    </source>
</reference>
<organism evidence="2">
    <name type="scientific">Arundo donax</name>
    <name type="common">Giant reed</name>
    <name type="synonym">Donax arundinaceus</name>
    <dbReference type="NCBI Taxonomy" id="35708"/>
    <lineage>
        <taxon>Eukaryota</taxon>
        <taxon>Viridiplantae</taxon>
        <taxon>Streptophyta</taxon>
        <taxon>Embryophyta</taxon>
        <taxon>Tracheophyta</taxon>
        <taxon>Spermatophyta</taxon>
        <taxon>Magnoliopsida</taxon>
        <taxon>Liliopsida</taxon>
        <taxon>Poales</taxon>
        <taxon>Poaceae</taxon>
        <taxon>PACMAD clade</taxon>
        <taxon>Arundinoideae</taxon>
        <taxon>Arundineae</taxon>
        <taxon>Arundo</taxon>
    </lineage>
</organism>
<accession>A0A0A9GEL6</accession>